<comment type="caution">
    <text evidence="2">The sequence shown here is derived from an EMBL/GenBank/DDBJ whole genome shotgun (WGS) entry which is preliminary data.</text>
</comment>
<organism evidence="2 3">
    <name type="scientific">Liparis tanakae</name>
    <name type="common">Tanaka's snailfish</name>
    <dbReference type="NCBI Taxonomy" id="230148"/>
    <lineage>
        <taxon>Eukaryota</taxon>
        <taxon>Metazoa</taxon>
        <taxon>Chordata</taxon>
        <taxon>Craniata</taxon>
        <taxon>Vertebrata</taxon>
        <taxon>Euteleostomi</taxon>
        <taxon>Actinopterygii</taxon>
        <taxon>Neopterygii</taxon>
        <taxon>Teleostei</taxon>
        <taxon>Neoteleostei</taxon>
        <taxon>Acanthomorphata</taxon>
        <taxon>Eupercaria</taxon>
        <taxon>Perciformes</taxon>
        <taxon>Cottioidei</taxon>
        <taxon>Cottales</taxon>
        <taxon>Liparidae</taxon>
        <taxon>Liparis</taxon>
    </lineage>
</organism>
<gene>
    <name evidence="2" type="ORF">EYF80_068061</name>
</gene>
<evidence type="ECO:0000313" key="2">
    <source>
        <dbReference type="EMBL" id="TNN21827.1"/>
    </source>
</evidence>
<feature type="region of interest" description="Disordered" evidence="1">
    <location>
        <begin position="60"/>
        <end position="79"/>
    </location>
</feature>
<dbReference type="Proteomes" id="UP000314294">
    <property type="component" value="Unassembled WGS sequence"/>
</dbReference>
<accession>A0A4Z2DZG1</accession>
<sequence length="79" mass="8289">MRHNIIWYSRAHATTWSGGAEYRAGPEVENTPPGLLAALGGSRRSSLAPAVRDFSNCEARRAAAPRGAPGSAPGPRGTF</sequence>
<evidence type="ECO:0000256" key="1">
    <source>
        <dbReference type="SAM" id="MobiDB-lite"/>
    </source>
</evidence>
<feature type="compositionally biased region" description="Low complexity" evidence="1">
    <location>
        <begin position="62"/>
        <end position="79"/>
    </location>
</feature>
<proteinExistence type="predicted"/>
<dbReference type="EMBL" id="SRLO01025671">
    <property type="protein sequence ID" value="TNN21827.1"/>
    <property type="molecule type" value="Genomic_DNA"/>
</dbReference>
<evidence type="ECO:0000313" key="3">
    <source>
        <dbReference type="Proteomes" id="UP000314294"/>
    </source>
</evidence>
<keyword evidence="3" id="KW-1185">Reference proteome</keyword>
<reference evidence="2 3" key="1">
    <citation type="submission" date="2019-03" db="EMBL/GenBank/DDBJ databases">
        <title>First draft genome of Liparis tanakae, snailfish: a comprehensive survey of snailfish specific genes.</title>
        <authorList>
            <person name="Kim W."/>
            <person name="Song I."/>
            <person name="Jeong J.-H."/>
            <person name="Kim D."/>
            <person name="Kim S."/>
            <person name="Ryu S."/>
            <person name="Song J.Y."/>
            <person name="Lee S.K."/>
        </authorList>
    </citation>
    <scope>NUCLEOTIDE SEQUENCE [LARGE SCALE GENOMIC DNA]</scope>
    <source>
        <tissue evidence="2">Muscle</tissue>
    </source>
</reference>
<name>A0A4Z2DZG1_9TELE</name>
<dbReference type="AlphaFoldDB" id="A0A4Z2DZG1"/>
<protein>
    <submittedName>
        <fullName evidence="2">Uncharacterized protein</fullName>
    </submittedName>
</protein>